<feature type="domain" description="Peptidase S1" evidence="6">
    <location>
        <begin position="34"/>
        <end position="266"/>
    </location>
</feature>
<dbReference type="SUPFAM" id="SSF50494">
    <property type="entry name" value="Trypsin-like serine proteases"/>
    <property type="match status" value="1"/>
</dbReference>
<dbReference type="GO" id="GO:0006508">
    <property type="term" value="P:proteolysis"/>
    <property type="evidence" value="ECO:0007669"/>
    <property type="project" value="UniProtKB-KW"/>
</dbReference>
<dbReference type="InterPro" id="IPR018114">
    <property type="entry name" value="TRYPSIN_HIS"/>
</dbReference>
<evidence type="ECO:0000256" key="5">
    <source>
        <dbReference type="RuleBase" id="RU363034"/>
    </source>
</evidence>
<proteinExistence type="predicted"/>
<dbReference type="FunFam" id="2.40.10.10:FF:000006">
    <property type="entry name" value="Serine proteinase stubble"/>
    <property type="match status" value="1"/>
</dbReference>
<gene>
    <name evidence="7" type="ORF">PYX00_002909</name>
</gene>
<dbReference type="PROSITE" id="PS00135">
    <property type="entry name" value="TRYPSIN_SER"/>
    <property type="match status" value="1"/>
</dbReference>
<evidence type="ECO:0000256" key="3">
    <source>
        <dbReference type="ARBA" id="ARBA00022825"/>
    </source>
</evidence>
<evidence type="ECO:0000256" key="4">
    <source>
        <dbReference type="ARBA" id="ARBA00023157"/>
    </source>
</evidence>
<dbReference type="Pfam" id="PF00089">
    <property type="entry name" value="Trypsin"/>
    <property type="match status" value="1"/>
</dbReference>
<evidence type="ECO:0000259" key="6">
    <source>
        <dbReference type="PROSITE" id="PS50240"/>
    </source>
</evidence>
<keyword evidence="4" id="KW-1015">Disulfide bond</keyword>
<dbReference type="InterPro" id="IPR033116">
    <property type="entry name" value="TRYPSIN_SER"/>
</dbReference>
<keyword evidence="2 5" id="KW-0378">Hydrolase</keyword>
<dbReference type="InterPro" id="IPR001314">
    <property type="entry name" value="Peptidase_S1A"/>
</dbReference>
<dbReference type="GO" id="GO:0004252">
    <property type="term" value="F:serine-type endopeptidase activity"/>
    <property type="evidence" value="ECO:0007669"/>
    <property type="project" value="InterPro"/>
</dbReference>
<reference evidence="7" key="1">
    <citation type="journal article" date="2024" name="Gigascience">
        <title>Chromosome-level genome of the poultry shaft louse Menopon gallinae provides insight into the host-switching and adaptive evolution of parasitic lice.</title>
        <authorList>
            <person name="Xu Y."/>
            <person name="Ma L."/>
            <person name="Liu S."/>
            <person name="Liang Y."/>
            <person name="Liu Q."/>
            <person name="He Z."/>
            <person name="Tian L."/>
            <person name="Duan Y."/>
            <person name="Cai W."/>
            <person name="Li H."/>
            <person name="Song F."/>
        </authorList>
    </citation>
    <scope>NUCLEOTIDE SEQUENCE</scope>
    <source>
        <strain evidence="7">Cailab_2023a</strain>
    </source>
</reference>
<dbReference type="InterPro" id="IPR001254">
    <property type="entry name" value="Trypsin_dom"/>
</dbReference>
<dbReference type="CDD" id="cd00190">
    <property type="entry name" value="Tryp_SPc"/>
    <property type="match status" value="1"/>
</dbReference>
<dbReference type="InterPro" id="IPR043504">
    <property type="entry name" value="Peptidase_S1_PA_chymotrypsin"/>
</dbReference>
<dbReference type="PANTHER" id="PTHR24252:SF7">
    <property type="entry name" value="HYALIN"/>
    <property type="match status" value="1"/>
</dbReference>
<evidence type="ECO:0000256" key="2">
    <source>
        <dbReference type="ARBA" id="ARBA00022801"/>
    </source>
</evidence>
<dbReference type="PROSITE" id="PS50240">
    <property type="entry name" value="TRYPSIN_DOM"/>
    <property type="match status" value="1"/>
</dbReference>
<organism evidence="7">
    <name type="scientific">Menopon gallinae</name>
    <name type="common">poultry shaft louse</name>
    <dbReference type="NCBI Taxonomy" id="328185"/>
    <lineage>
        <taxon>Eukaryota</taxon>
        <taxon>Metazoa</taxon>
        <taxon>Ecdysozoa</taxon>
        <taxon>Arthropoda</taxon>
        <taxon>Hexapoda</taxon>
        <taxon>Insecta</taxon>
        <taxon>Pterygota</taxon>
        <taxon>Neoptera</taxon>
        <taxon>Paraneoptera</taxon>
        <taxon>Psocodea</taxon>
        <taxon>Troctomorpha</taxon>
        <taxon>Phthiraptera</taxon>
        <taxon>Amblycera</taxon>
        <taxon>Menoponidae</taxon>
        <taxon>Menopon</taxon>
    </lineage>
</organism>
<dbReference type="EMBL" id="JARGDH010000002">
    <property type="protein sequence ID" value="KAL0274880.1"/>
    <property type="molecule type" value="Genomic_DNA"/>
</dbReference>
<dbReference type="SMART" id="SM00020">
    <property type="entry name" value="Tryp_SPc"/>
    <property type="match status" value="1"/>
</dbReference>
<dbReference type="Gene3D" id="2.40.10.10">
    <property type="entry name" value="Trypsin-like serine proteases"/>
    <property type="match status" value="1"/>
</dbReference>
<keyword evidence="3 5" id="KW-0720">Serine protease</keyword>
<dbReference type="PRINTS" id="PR00722">
    <property type="entry name" value="CHYMOTRYPSIN"/>
</dbReference>
<dbReference type="PROSITE" id="PS00134">
    <property type="entry name" value="TRYPSIN_HIS"/>
    <property type="match status" value="1"/>
</dbReference>
<dbReference type="AlphaFoldDB" id="A0AAW2HXU2"/>
<sequence>MISESEEETAPPEPISPEKCQPCGCGIANKKIRIVGGKPTQVNQYPWMALLMYNKKFYCGGSLINSKYILTAAHCVDGFSRQKITVRLMEHDRNSDSESTVIDRKVSRVIRHSGYNDRTFNNDIALLRLDEEIPISGDVRPVCLPPRGKSFSNEDGLVTGWGVQSPGGSTNPILYEVTVPIMSNADCRKSKYGSRRITDNMLCAGFAEGKKDACQGDSGGPLHVVNGTVHDVVGVVSWGEGCARPGYPGVYSRVNRYITWITKNTVDACPCSQQ</sequence>
<evidence type="ECO:0000256" key="1">
    <source>
        <dbReference type="ARBA" id="ARBA00022670"/>
    </source>
</evidence>
<name>A0AAW2HXU2_9NEOP</name>
<evidence type="ECO:0000313" key="7">
    <source>
        <dbReference type="EMBL" id="KAL0274880.1"/>
    </source>
</evidence>
<protein>
    <recommendedName>
        <fullName evidence="6">Peptidase S1 domain-containing protein</fullName>
    </recommendedName>
</protein>
<dbReference type="InterPro" id="IPR009003">
    <property type="entry name" value="Peptidase_S1_PA"/>
</dbReference>
<keyword evidence="1 5" id="KW-0645">Protease</keyword>
<dbReference type="PANTHER" id="PTHR24252">
    <property type="entry name" value="ACROSIN-RELATED"/>
    <property type="match status" value="1"/>
</dbReference>
<comment type="caution">
    <text evidence="7">The sequence shown here is derived from an EMBL/GenBank/DDBJ whole genome shotgun (WGS) entry which is preliminary data.</text>
</comment>
<accession>A0AAW2HXU2</accession>